<accession>A0A1F6TC64</accession>
<dbReference type="STRING" id="1817758.A2150_03685"/>
<organism evidence="2 3">
    <name type="scientific">Candidatus Muproteobacteria bacterium RBG_16_64_11</name>
    <dbReference type="NCBI Taxonomy" id="1817758"/>
    <lineage>
        <taxon>Bacteria</taxon>
        <taxon>Pseudomonadati</taxon>
        <taxon>Pseudomonadota</taxon>
        <taxon>Candidatus Muproteobacteria</taxon>
    </lineage>
</organism>
<protein>
    <submittedName>
        <fullName evidence="2">Uncharacterized protein</fullName>
    </submittedName>
</protein>
<feature type="coiled-coil region" evidence="1">
    <location>
        <begin position="24"/>
        <end position="65"/>
    </location>
</feature>
<evidence type="ECO:0000313" key="3">
    <source>
        <dbReference type="Proteomes" id="UP000177925"/>
    </source>
</evidence>
<dbReference type="EMBL" id="MFSS01000082">
    <property type="protein sequence ID" value="OGI42694.1"/>
    <property type="molecule type" value="Genomic_DNA"/>
</dbReference>
<evidence type="ECO:0000256" key="1">
    <source>
        <dbReference type="SAM" id="Coils"/>
    </source>
</evidence>
<comment type="caution">
    <text evidence="2">The sequence shown here is derived from an EMBL/GenBank/DDBJ whole genome shotgun (WGS) entry which is preliminary data.</text>
</comment>
<dbReference type="Proteomes" id="UP000177925">
    <property type="component" value="Unassembled WGS sequence"/>
</dbReference>
<keyword evidence="1" id="KW-0175">Coiled coil</keyword>
<proteinExistence type="predicted"/>
<gene>
    <name evidence="2" type="ORF">A2150_03685</name>
</gene>
<evidence type="ECO:0000313" key="2">
    <source>
        <dbReference type="EMBL" id="OGI42694.1"/>
    </source>
</evidence>
<sequence length="77" mass="8816">MLRGLYIAIPLLFLLALGMFWDQQRTLSRDKIEAEEQAALLKQENARLRTQIGELKQAIEQKQNDLARRGPAREAAP</sequence>
<reference evidence="2 3" key="1">
    <citation type="journal article" date="2016" name="Nat. Commun.">
        <title>Thousands of microbial genomes shed light on interconnected biogeochemical processes in an aquifer system.</title>
        <authorList>
            <person name="Anantharaman K."/>
            <person name="Brown C.T."/>
            <person name="Hug L.A."/>
            <person name="Sharon I."/>
            <person name="Castelle C.J."/>
            <person name="Probst A.J."/>
            <person name="Thomas B.C."/>
            <person name="Singh A."/>
            <person name="Wilkins M.J."/>
            <person name="Karaoz U."/>
            <person name="Brodie E.L."/>
            <person name="Williams K.H."/>
            <person name="Hubbard S.S."/>
            <person name="Banfield J.F."/>
        </authorList>
    </citation>
    <scope>NUCLEOTIDE SEQUENCE [LARGE SCALE GENOMIC DNA]</scope>
</reference>
<dbReference type="AlphaFoldDB" id="A0A1F6TC64"/>
<name>A0A1F6TC64_9PROT</name>